<evidence type="ECO:0000313" key="2">
    <source>
        <dbReference type="Proteomes" id="UP000050640"/>
    </source>
</evidence>
<feature type="compositionally biased region" description="Basic and acidic residues" evidence="1">
    <location>
        <begin position="21"/>
        <end position="43"/>
    </location>
</feature>
<feature type="region of interest" description="Disordered" evidence="1">
    <location>
        <begin position="21"/>
        <end position="46"/>
    </location>
</feature>
<protein>
    <submittedName>
        <fullName evidence="3">Uncharacterized protein</fullName>
    </submittedName>
</protein>
<dbReference type="AlphaFoldDB" id="A0A0R3RNM5"/>
<evidence type="ECO:0000313" key="3">
    <source>
        <dbReference type="WBParaSite" id="EEL_0000308601-mRNA-1"/>
    </source>
</evidence>
<proteinExistence type="predicted"/>
<dbReference type="WBParaSite" id="EEL_0000308601-mRNA-1">
    <property type="protein sequence ID" value="EEL_0000308601-mRNA-1"/>
    <property type="gene ID" value="EEL_0000308601"/>
</dbReference>
<dbReference type="Proteomes" id="UP000050640">
    <property type="component" value="Unplaced"/>
</dbReference>
<name>A0A0R3RNM5_9BILA</name>
<accession>A0A0R3RNM5</accession>
<sequence length="94" mass="10921">MSREIFFDFGVKPVKKRKTQVHEDQLESIESKETDKNSTEVRGGRKKHRIWKRTDYAKADAADIMGFHGGGKQNEIDQSGTRRKLRLCMLKVEI</sequence>
<keyword evidence="2" id="KW-1185">Reference proteome</keyword>
<reference evidence="3" key="1">
    <citation type="submission" date="2017-02" db="UniProtKB">
        <authorList>
            <consortium name="WormBaseParasite"/>
        </authorList>
    </citation>
    <scope>IDENTIFICATION</scope>
</reference>
<evidence type="ECO:0000256" key="1">
    <source>
        <dbReference type="SAM" id="MobiDB-lite"/>
    </source>
</evidence>
<organism evidence="2 3">
    <name type="scientific">Elaeophora elaphi</name>
    <dbReference type="NCBI Taxonomy" id="1147741"/>
    <lineage>
        <taxon>Eukaryota</taxon>
        <taxon>Metazoa</taxon>
        <taxon>Ecdysozoa</taxon>
        <taxon>Nematoda</taxon>
        <taxon>Chromadorea</taxon>
        <taxon>Rhabditida</taxon>
        <taxon>Spirurina</taxon>
        <taxon>Spiruromorpha</taxon>
        <taxon>Filarioidea</taxon>
        <taxon>Onchocercidae</taxon>
        <taxon>Elaeophora</taxon>
    </lineage>
</organism>